<dbReference type="Proteomes" id="UP001164693">
    <property type="component" value="Chromosome"/>
</dbReference>
<evidence type="ECO:0000313" key="3">
    <source>
        <dbReference type="Proteomes" id="UP001164693"/>
    </source>
</evidence>
<dbReference type="RefSeq" id="WP_269443488.1">
    <property type="nucleotide sequence ID" value="NZ_CP097463.1"/>
</dbReference>
<accession>A0ABY7K0Q1</accession>
<feature type="transmembrane region" description="Helical" evidence="1">
    <location>
        <begin position="85"/>
        <end position="107"/>
    </location>
</feature>
<evidence type="ECO:0000313" key="2">
    <source>
        <dbReference type="EMBL" id="WAX56954.1"/>
    </source>
</evidence>
<name>A0ABY7K0Q1_9ACTN</name>
<keyword evidence="1" id="KW-0472">Membrane</keyword>
<proteinExistence type="predicted"/>
<keyword evidence="1" id="KW-1133">Transmembrane helix</keyword>
<gene>
    <name evidence="2" type="ORF">M6B22_20885</name>
</gene>
<evidence type="ECO:0000256" key="1">
    <source>
        <dbReference type="SAM" id="Phobius"/>
    </source>
</evidence>
<dbReference type="EMBL" id="CP097463">
    <property type="protein sequence ID" value="WAX56954.1"/>
    <property type="molecule type" value="Genomic_DNA"/>
</dbReference>
<protein>
    <recommendedName>
        <fullName evidence="4">DUF485 domain-containing protein</fullName>
    </recommendedName>
</protein>
<sequence length="124" mass="13591">MSEPVKRVRITHPRTEAARRGAARPPVREIDEQTALGEVYMRSLIRSQRRLAVTVCGGVGVLLVGIALAGALAPRFATVRVLGLPLPWLLLGVLIYPALIALAAYAVRQAERNEQAFTDLVRKR</sequence>
<evidence type="ECO:0008006" key="4">
    <source>
        <dbReference type="Google" id="ProtNLM"/>
    </source>
</evidence>
<keyword evidence="3" id="KW-1185">Reference proteome</keyword>
<keyword evidence="1" id="KW-0812">Transmembrane</keyword>
<organism evidence="2 3">
    <name type="scientific">Jatrophihabitans cynanchi</name>
    <dbReference type="NCBI Taxonomy" id="2944128"/>
    <lineage>
        <taxon>Bacteria</taxon>
        <taxon>Bacillati</taxon>
        <taxon>Actinomycetota</taxon>
        <taxon>Actinomycetes</taxon>
        <taxon>Jatrophihabitantales</taxon>
        <taxon>Jatrophihabitantaceae</taxon>
        <taxon>Jatrophihabitans</taxon>
    </lineage>
</organism>
<feature type="transmembrane region" description="Helical" evidence="1">
    <location>
        <begin position="51"/>
        <end position="73"/>
    </location>
</feature>
<reference evidence="2" key="1">
    <citation type="submission" date="2022-05" db="EMBL/GenBank/DDBJ databases">
        <title>Jatrophihabitans sp. SB3-54 whole genome sequence.</title>
        <authorList>
            <person name="Suh M.K."/>
            <person name="Eom M.K."/>
            <person name="Kim J.S."/>
            <person name="Kim H.S."/>
            <person name="Do H.E."/>
            <person name="Shin Y.K."/>
            <person name="Lee J.-S."/>
        </authorList>
    </citation>
    <scope>NUCLEOTIDE SEQUENCE</scope>
    <source>
        <strain evidence="2">SB3-54</strain>
    </source>
</reference>